<evidence type="ECO:0000256" key="3">
    <source>
        <dbReference type="ARBA" id="ARBA00022475"/>
    </source>
</evidence>
<dbReference type="PROSITE" id="PS50928">
    <property type="entry name" value="ABC_TM1"/>
    <property type="match status" value="1"/>
</dbReference>
<feature type="transmembrane region" description="Helical" evidence="7">
    <location>
        <begin position="226"/>
        <end position="246"/>
    </location>
</feature>
<dbReference type="SUPFAM" id="SSF161098">
    <property type="entry name" value="MetI-like"/>
    <property type="match status" value="1"/>
</dbReference>
<reference evidence="9 10" key="1">
    <citation type="submission" date="2020-02" db="EMBL/GenBank/DDBJ databases">
        <title>Thermophilic hydrogen producing bacteria, Caloranaerobacter azorensis.</title>
        <authorList>
            <person name="Baek K."/>
        </authorList>
    </citation>
    <scope>NUCLEOTIDE SEQUENCE [LARGE SCALE GENOMIC DNA]</scope>
    <source>
        <strain evidence="9 10">T3-1</strain>
    </source>
</reference>
<feature type="transmembrane region" description="Helical" evidence="7">
    <location>
        <begin position="172"/>
        <end position="195"/>
    </location>
</feature>
<evidence type="ECO:0000313" key="9">
    <source>
        <dbReference type="EMBL" id="QIB25903.1"/>
    </source>
</evidence>
<evidence type="ECO:0000256" key="2">
    <source>
        <dbReference type="ARBA" id="ARBA00022448"/>
    </source>
</evidence>
<dbReference type="Pfam" id="PF00528">
    <property type="entry name" value="BPD_transp_1"/>
    <property type="match status" value="1"/>
</dbReference>
<comment type="subcellular location">
    <subcellularLocation>
        <location evidence="1 7">Cell membrane</location>
        <topology evidence="1 7">Multi-pass membrane protein</topology>
    </subcellularLocation>
</comment>
<evidence type="ECO:0000256" key="6">
    <source>
        <dbReference type="ARBA" id="ARBA00023136"/>
    </source>
</evidence>
<proteinExistence type="inferred from homology"/>
<gene>
    <name evidence="9" type="ORF">G3A45_00340</name>
</gene>
<feature type="transmembrane region" description="Helical" evidence="7">
    <location>
        <begin position="91"/>
        <end position="112"/>
    </location>
</feature>
<name>A0A6P1YB26_9FIRM</name>
<dbReference type="InterPro" id="IPR035906">
    <property type="entry name" value="MetI-like_sf"/>
</dbReference>
<dbReference type="CDD" id="cd06261">
    <property type="entry name" value="TM_PBP2"/>
    <property type="match status" value="1"/>
</dbReference>
<feature type="domain" description="ABC transmembrane type-1" evidence="8">
    <location>
        <begin position="87"/>
        <end position="299"/>
    </location>
</feature>
<feature type="transmembrane region" description="Helical" evidence="7">
    <location>
        <begin position="124"/>
        <end position="145"/>
    </location>
</feature>
<keyword evidence="4 7" id="KW-0812">Transmembrane</keyword>
<evidence type="ECO:0000256" key="7">
    <source>
        <dbReference type="RuleBase" id="RU363032"/>
    </source>
</evidence>
<feature type="transmembrane region" description="Helical" evidence="7">
    <location>
        <begin position="275"/>
        <end position="298"/>
    </location>
</feature>
<evidence type="ECO:0000259" key="8">
    <source>
        <dbReference type="PROSITE" id="PS50928"/>
    </source>
</evidence>
<dbReference type="Gene3D" id="1.10.3720.10">
    <property type="entry name" value="MetI-like"/>
    <property type="match status" value="1"/>
</dbReference>
<feature type="transmembrane region" description="Helical" evidence="7">
    <location>
        <begin position="21"/>
        <end position="45"/>
    </location>
</feature>
<dbReference type="PANTHER" id="PTHR30193">
    <property type="entry name" value="ABC TRANSPORTER PERMEASE PROTEIN"/>
    <property type="match status" value="1"/>
</dbReference>
<protein>
    <submittedName>
        <fullName evidence="9">Sugar ABC transporter permease</fullName>
    </submittedName>
</protein>
<keyword evidence="6 7" id="KW-0472">Membrane</keyword>
<dbReference type="PANTHER" id="PTHR30193:SF37">
    <property type="entry name" value="INNER MEMBRANE ABC TRANSPORTER PERMEASE PROTEIN YCJO"/>
    <property type="match status" value="1"/>
</dbReference>
<keyword evidence="5 7" id="KW-1133">Transmembrane helix</keyword>
<dbReference type="InterPro" id="IPR000515">
    <property type="entry name" value="MetI-like"/>
</dbReference>
<dbReference type="KEGG" id="cazo:G3A45_00340"/>
<dbReference type="InterPro" id="IPR051393">
    <property type="entry name" value="ABC_transporter_permease"/>
</dbReference>
<dbReference type="Proteomes" id="UP000464452">
    <property type="component" value="Chromosome"/>
</dbReference>
<dbReference type="EMBL" id="CP048617">
    <property type="protein sequence ID" value="QIB25903.1"/>
    <property type="molecule type" value="Genomic_DNA"/>
</dbReference>
<keyword evidence="3" id="KW-1003">Cell membrane</keyword>
<comment type="similarity">
    <text evidence="7">Belongs to the binding-protein-dependent transport system permease family.</text>
</comment>
<evidence type="ECO:0000256" key="4">
    <source>
        <dbReference type="ARBA" id="ARBA00022692"/>
    </source>
</evidence>
<dbReference type="RefSeq" id="WP_163234120.1">
    <property type="nucleotide sequence ID" value="NZ_CP048617.1"/>
</dbReference>
<dbReference type="GO" id="GO:0055085">
    <property type="term" value="P:transmembrane transport"/>
    <property type="evidence" value="ECO:0007669"/>
    <property type="project" value="InterPro"/>
</dbReference>
<sequence length="309" mass="35317">MRKVSKIETLIWKLKKNDWSAYIFIIPAMIIVVMFILYPAIWSLVSSFKDVKPLMLRNGGLFEVPGKWIGFKNYLLTFKDYLFLKSVVNTLYFSVIFIPLTMFCSVALAVLLDRKIKGINFIRTVFFIPYVISIISASLIFMMLFNGDKGLVNGVLSLLNIEGPNWLSDTKLAMPVIAIMSSWRRIGYFMLIYLAGLQNIPKSLYEAADIDGASTFQQFRTITWPLLRRITMVVFILLLINCFNVFQEIFVMTGGGPGDSTITIPFLIYNEAFKYFHIGKASAMSYILFVVVVIISLVQNKINSKKLDY</sequence>
<organism evidence="9 10">
    <name type="scientific">Caloranaerobacter azorensis</name>
    <dbReference type="NCBI Taxonomy" id="116090"/>
    <lineage>
        <taxon>Bacteria</taxon>
        <taxon>Bacillati</taxon>
        <taxon>Bacillota</taxon>
        <taxon>Tissierellia</taxon>
        <taxon>Tissierellales</taxon>
        <taxon>Thermohalobacteraceae</taxon>
        <taxon>Caloranaerobacter</taxon>
    </lineage>
</organism>
<dbReference type="AlphaFoldDB" id="A0A6P1YB26"/>
<keyword evidence="2 7" id="KW-0813">Transport</keyword>
<evidence type="ECO:0000256" key="1">
    <source>
        <dbReference type="ARBA" id="ARBA00004651"/>
    </source>
</evidence>
<accession>A0A6P1YB26</accession>
<evidence type="ECO:0000313" key="10">
    <source>
        <dbReference type="Proteomes" id="UP000464452"/>
    </source>
</evidence>
<evidence type="ECO:0000256" key="5">
    <source>
        <dbReference type="ARBA" id="ARBA00022989"/>
    </source>
</evidence>
<dbReference type="GO" id="GO:0005886">
    <property type="term" value="C:plasma membrane"/>
    <property type="evidence" value="ECO:0007669"/>
    <property type="project" value="UniProtKB-SubCell"/>
</dbReference>